<accession>A0ABX7BQ31</accession>
<sequence length="132" mass="13950">MAEHTDDLDRIEAVLADLGTIVRRAGAETLSEEDFRGFASRARRNLIALRASLRADRETDIEAGGGFELTGLGLTTLGQALSDSADQRRASIKALASRIDGLMTGADLARLPQGVTRARVCGALVVIDGGRS</sequence>
<dbReference type="Proteomes" id="UP000595448">
    <property type="component" value="Chromosome"/>
</dbReference>
<name>A0ABX7BQ31_9CAUL</name>
<evidence type="ECO:0000313" key="1">
    <source>
        <dbReference type="EMBL" id="QQQ19703.1"/>
    </source>
</evidence>
<proteinExistence type="predicted"/>
<protein>
    <submittedName>
        <fullName evidence="1">Uncharacterized protein</fullName>
    </submittedName>
</protein>
<gene>
    <name evidence="1" type="ORF">JIP62_06340</name>
</gene>
<reference evidence="1 2" key="1">
    <citation type="submission" date="2021-01" db="EMBL/GenBank/DDBJ databases">
        <title>Brevundimonas vitis sp. nov., an bacterium isolated from grape (Vitis vinifera).</title>
        <authorList>
            <person name="Jiang L."/>
            <person name="Lee J."/>
        </authorList>
    </citation>
    <scope>NUCLEOTIDE SEQUENCE [LARGE SCALE GENOMIC DNA]</scope>
    <source>
        <strain evidence="1 2">GRTSA-9</strain>
    </source>
</reference>
<organism evidence="1 2">
    <name type="scientific">Brevundimonas vitisensis</name>
    <dbReference type="NCBI Taxonomy" id="2800818"/>
    <lineage>
        <taxon>Bacteria</taxon>
        <taxon>Pseudomonadati</taxon>
        <taxon>Pseudomonadota</taxon>
        <taxon>Alphaproteobacteria</taxon>
        <taxon>Caulobacterales</taxon>
        <taxon>Caulobacteraceae</taxon>
        <taxon>Brevundimonas</taxon>
    </lineage>
</organism>
<keyword evidence="2" id="KW-1185">Reference proteome</keyword>
<dbReference type="EMBL" id="CP067977">
    <property type="protein sequence ID" value="QQQ19703.1"/>
    <property type="molecule type" value="Genomic_DNA"/>
</dbReference>
<evidence type="ECO:0000313" key="2">
    <source>
        <dbReference type="Proteomes" id="UP000595448"/>
    </source>
</evidence>
<dbReference type="RefSeq" id="WP_201104057.1">
    <property type="nucleotide sequence ID" value="NZ_CP067977.1"/>
</dbReference>